<dbReference type="InterPro" id="IPR011993">
    <property type="entry name" value="PH-like_dom_sf"/>
</dbReference>
<dbReference type="Gene3D" id="1.20.58.1210">
    <property type="entry name" value="Exo84p, N-terminal helical domain"/>
    <property type="match status" value="1"/>
</dbReference>
<dbReference type="SUPFAM" id="SSF74788">
    <property type="entry name" value="Cullin repeat-like"/>
    <property type="match status" value="1"/>
</dbReference>
<protein>
    <recommendedName>
        <fullName evidence="5">Exocyst complex component 8</fullName>
    </recommendedName>
</protein>
<gene>
    <name evidence="11" type="primary">LOC105365873</name>
</gene>
<evidence type="ECO:0000256" key="4">
    <source>
        <dbReference type="ARBA" id="ARBA00007210"/>
    </source>
</evidence>
<comment type="subcellular location">
    <subcellularLocation>
        <location evidence="3">Cell projection</location>
        <location evidence="3">Growth cone</location>
    </subcellularLocation>
    <subcellularLocation>
        <location evidence="2">Cytoplasm</location>
        <location evidence="2">Perinuclear region</location>
    </subcellularLocation>
</comment>
<evidence type="ECO:0000256" key="2">
    <source>
        <dbReference type="ARBA" id="ARBA00004556"/>
    </source>
</evidence>
<dbReference type="InterPro" id="IPR033961">
    <property type="entry name" value="Exo84"/>
</dbReference>
<dbReference type="GO" id="GO:0006893">
    <property type="term" value="P:Golgi to plasma membrane transport"/>
    <property type="evidence" value="ECO:0007669"/>
    <property type="project" value="TreeGrafter"/>
</dbReference>
<dbReference type="Pfam" id="PF16528">
    <property type="entry name" value="Exo84_C"/>
    <property type="match status" value="1"/>
</dbReference>
<keyword evidence="8" id="KW-0653">Protein transport</keyword>
<name>A0AAJ7DZT3_9HYME</name>
<accession>A0AAJ7DZT3</accession>
<dbReference type="PANTHER" id="PTHR21426:SF12">
    <property type="entry name" value="EXOCYST COMPLEX COMPONENT 8"/>
    <property type="match status" value="1"/>
</dbReference>
<evidence type="ECO:0000256" key="1">
    <source>
        <dbReference type="ARBA" id="ARBA00002660"/>
    </source>
</evidence>
<dbReference type="InterPro" id="IPR032403">
    <property type="entry name" value="Exo84_C"/>
</dbReference>
<dbReference type="InterPro" id="IPR042561">
    <property type="entry name" value="Exo84_C_1"/>
</dbReference>
<dbReference type="CDD" id="cd01226">
    <property type="entry name" value="PH_RalBD_exo84"/>
    <property type="match status" value="1"/>
</dbReference>
<proteinExistence type="inferred from homology"/>
<dbReference type="PANTHER" id="PTHR21426">
    <property type="entry name" value="EXOCYST COMPLEX COMPONENT 8"/>
    <property type="match status" value="1"/>
</dbReference>
<feature type="domain" description="PH" evidence="9">
    <location>
        <begin position="147"/>
        <end position="252"/>
    </location>
</feature>
<dbReference type="GO" id="GO:0015031">
    <property type="term" value="P:protein transport"/>
    <property type="evidence" value="ECO:0007669"/>
    <property type="project" value="UniProtKB-KW"/>
</dbReference>
<dbReference type="GO" id="GO:0006887">
    <property type="term" value="P:exocytosis"/>
    <property type="evidence" value="ECO:0007669"/>
    <property type="project" value="UniProtKB-KW"/>
</dbReference>
<dbReference type="Gene3D" id="2.30.29.30">
    <property type="entry name" value="Pleckstrin-homology domain (PH domain)/Phosphotyrosine-binding domain (PTB)"/>
    <property type="match status" value="1"/>
</dbReference>
<sequence>MSEALAQHFITEEFTPEKFVKNLSSHCIGAEDLRHQRAKIQELADSISALLKLNVYQNYNQFIETAKEISHLETEMYQLSQLLSEQRSLLSIFGTNQNIVFENNFEIKSPTSVEFQFKEEESKLKLIQLLENVEGAMSLLETPGRMCLYEGSLLELDPVEGLPLKRIHAYLFNDVLMIASWLANGNRRGPPRYKMQVIYDLQSLAIVNIKDLGTVKLAFKLLSFPDTRVFQCTNAISKREWLEKCEQAKKLKIAQETQLKPIHTKKSTKMELLYTVSQSKYSETGTVGNNKIDKHHFYEPFPEWMLEVTEDLDSCIAQRHFEKAYKLIEKAKVFVNNALPTPQLNETTLKINSRSYFLINVLTRELELSVEAKSLQGGGLRSARRAVKLLIQMDHTAQACQLYLKLCSASLKARLKRVKREGTTVPYIKQLSAIAFSNIFELSQEFLKIFPQITNCASALVLWCSHEIKFLVSHLIKQMFIPQVSLSVLVECIIMIRNHCKQLTQMGMDFQYQLDNQLKIPLSRTLQDTGEKYMDAIKVRASEDNWKLSNLQTTQNFLNLLAELDNLGIPLPESCIKNKYWISLTNNTLAFAKLYIGLLEDCLNLITPETSNVIEEVLISVLQIQIQHIQSSIFNCKFKQDKNLMQDNAKYFHDVIIGRCLELYKSVIGYDFKKLLVLQEKFCFETISISNKPRPVPRTSIPKYSTTEFI</sequence>
<evidence type="ECO:0000256" key="8">
    <source>
        <dbReference type="ARBA" id="ARBA00022927"/>
    </source>
</evidence>
<evidence type="ECO:0000313" key="10">
    <source>
        <dbReference type="Proteomes" id="UP000695007"/>
    </source>
</evidence>
<dbReference type="Pfam" id="PF08700">
    <property type="entry name" value="VPS51_Exo84_N"/>
    <property type="match status" value="1"/>
</dbReference>
<dbReference type="InterPro" id="IPR042560">
    <property type="entry name" value="Exo84_C_2"/>
</dbReference>
<dbReference type="Gene3D" id="1.20.58.1220">
    <property type="entry name" value="Exo84p, C-terminal helical domain"/>
    <property type="match status" value="1"/>
</dbReference>
<dbReference type="GO" id="GO:0048471">
    <property type="term" value="C:perinuclear region of cytoplasm"/>
    <property type="evidence" value="ECO:0007669"/>
    <property type="project" value="UniProtKB-SubCell"/>
</dbReference>
<comment type="similarity">
    <text evidence="4">Belongs to the EXO84 family.</text>
</comment>
<comment type="function">
    <text evidence="1">Component of the exocyst complex involved in the docking of exocytic vesicles with fusion sites on the plasma membrane.</text>
</comment>
<dbReference type="InterPro" id="IPR016159">
    <property type="entry name" value="Cullin_repeat-like_dom_sf"/>
</dbReference>
<keyword evidence="10" id="KW-1185">Reference proteome</keyword>
<organism evidence="10 11">
    <name type="scientific">Ceratosolen solmsi marchali</name>
    <dbReference type="NCBI Taxonomy" id="326594"/>
    <lineage>
        <taxon>Eukaryota</taxon>
        <taxon>Metazoa</taxon>
        <taxon>Ecdysozoa</taxon>
        <taxon>Arthropoda</taxon>
        <taxon>Hexapoda</taxon>
        <taxon>Insecta</taxon>
        <taxon>Pterygota</taxon>
        <taxon>Neoptera</taxon>
        <taxon>Endopterygota</taxon>
        <taxon>Hymenoptera</taxon>
        <taxon>Apocrita</taxon>
        <taxon>Proctotrupomorpha</taxon>
        <taxon>Chalcidoidea</taxon>
        <taxon>Agaonidae</taxon>
        <taxon>Agaoninae</taxon>
        <taxon>Ceratosolen</taxon>
    </lineage>
</organism>
<evidence type="ECO:0000313" key="11">
    <source>
        <dbReference type="RefSeq" id="XP_011502438.1"/>
    </source>
</evidence>
<evidence type="ECO:0000256" key="5">
    <source>
        <dbReference type="ARBA" id="ARBA00017509"/>
    </source>
</evidence>
<evidence type="ECO:0000256" key="6">
    <source>
        <dbReference type="ARBA" id="ARBA00022448"/>
    </source>
</evidence>
<dbReference type="SMART" id="SM00233">
    <property type="entry name" value="PH"/>
    <property type="match status" value="1"/>
</dbReference>
<dbReference type="GO" id="GO:0030426">
    <property type="term" value="C:growth cone"/>
    <property type="evidence" value="ECO:0007669"/>
    <property type="project" value="UniProtKB-SubCell"/>
</dbReference>
<evidence type="ECO:0000256" key="3">
    <source>
        <dbReference type="ARBA" id="ARBA00004624"/>
    </source>
</evidence>
<dbReference type="GeneID" id="105365873"/>
<dbReference type="AlphaFoldDB" id="A0AAJ7DZT3"/>
<reference evidence="11" key="1">
    <citation type="submission" date="2025-08" db="UniProtKB">
        <authorList>
            <consortium name="RefSeq"/>
        </authorList>
    </citation>
    <scope>IDENTIFICATION</scope>
</reference>
<dbReference type="InterPro" id="IPR001849">
    <property type="entry name" value="PH_domain"/>
</dbReference>
<keyword evidence="7" id="KW-0268">Exocytosis</keyword>
<evidence type="ECO:0000259" key="9">
    <source>
        <dbReference type="SMART" id="SM00233"/>
    </source>
</evidence>
<dbReference type="KEGG" id="csol:105365873"/>
<dbReference type="GO" id="GO:0000145">
    <property type="term" value="C:exocyst"/>
    <property type="evidence" value="ECO:0007669"/>
    <property type="project" value="InterPro"/>
</dbReference>
<keyword evidence="6" id="KW-0813">Transport</keyword>
<dbReference type="RefSeq" id="XP_011502438.1">
    <property type="nucleotide sequence ID" value="XM_011504136.1"/>
</dbReference>
<evidence type="ECO:0000256" key="7">
    <source>
        <dbReference type="ARBA" id="ARBA00022483"/>
    </source>
</evidence>
<dbReference type="CTD" id="43163"/>
<dbReference type="Proteomes" id="UP000695007">
    <property type="component" value="Unplaced"/>
</dbReference>
<dbReference type="SUPFAM" id="SSF50729">
    <property type="entry name" value="PH domain-like"/>
    <property type="match status" value="1"/>
</dbReference>